<dbReference type="InterPro" id="IPR044638">
    <property type="entry name" value="ALDH7A1-like"/>
</dbReference>
<dbReference type="Gene3D" id="3.40.605.10">
    <property type="entry name" value="Aldehyde Dehydrogenase, Chain A, domain 1"/>
    <property type="match status" value="1"/>
</dbReference>
<evidence type="ECO:0000259" key="7">
    <source>
        <dbReference type="Pfam" id="PF00171"/>
    </source>
</evidence>
<dbReference type="EC" id="1.2.1.3" evidence="4"/>
<comment type="subunit">
    <text evidence="1">Homotetramer.</text>
</comment>
<dbReference type="InterPro" id="IPR016161">
    <property type="entry name" value="Ald_DH/histidinol_DH"/>
</dbReference>
<proteinExistence type="inferred from homology"/>
<feature type="domain" description="Aldehyde dehydrogenase" evidence="7">
    <location>
        <begin position="31"/>
        <end position="488"/>
    </location>
</feature>
<reference evidence="8 9" key="1">
    <citation type="submission" date="2018-06" db="EMBL/GenBank/DDBJ databases">
        <title>Genomic Encyclopedia of Type Strains, Phase III (KMG-III): the genomes of soil and plant-associated and newly described type strains.</title>
        <authorList>
            <person name="Whitman W."/>
        </authorList>
    </citation>
    <scope>NUCLEOTIDE SEQUENCE [LARGE SCALE GENOMIC DNA]</scope>
    <source>
        <strain evidence="8 9">CGMCC 4.7090</strain>
    </source>
</reference>
<dbReference type="Gene3D" id="3.40.309.10">
    <property type="entry name" value="Aldehyde Dehydrogenase, Chain A, domain 2"/>
    <property type="match status" value="1"/>
</dbReference>
<evidence type="ECO:0000256" key="4">
    <source>
        <dbReference type="ARBA" id="ARBA00024226"/>
    </source>
</evidence>
<keyword evidence="3" id="KW-0520">NAD</keyword>
<name>A0A327YWI6_9ACTN</name>
<organism evidence="8 9">
    <name type="scientific">Actinoplanes lutulentus</name>
    <dbReference type="NCBI Taxonomy" id="1287878"/>
    <lineage>
        <taxon>Bacteria</taxon>
        <taxon>Bacillati</taxon>
        <taxon>Actinomycetota</taxon>
        <taxon>Actinomycetes</taxon>
        <taxon>Micromonosporales</taxon>
        <taxon>Micromonosporaceae</taxon>
        <taxon>Actinoplanes</taxon>
    </lineage>
</organism>
<evidence type="ECO:0000256" key="3">
    <source>
        <dbReference type="ARBA" id="ARBA00023027"/>
    </source>
</evidence>
<dbReference type="InterPro" id="IPR029510">
    <property type="entry name" value="Ald_DH_CS_GLU"/>
</dbReference>
<feature type="active site" evidence="5">
    <location>
        <position position="262"/>
    </location>
</feature>
<keyword evidence="2 6" id="KW-0560">Oxidoreductase</keyword>
<dbReference type="InterPro" id="IPR015590">
    <property type="entry name" value="Aldehyde_DH_dom"/>
</dbReference>
<dbReference type="CDD" id="cd07130">
    <property type="entry name" value="ALDH_F7_AASADH"/>
    <property type="match status" value="1"/>
</dbReference>
<dbReference type="PANTHER" id="PTHR43521">
    <property type="entry name" value="ALPHA-AMINOADIPIC SEMIALDEHYDE DEHYDROGENASE"/>
    <property type="match status" value="1"/>
</dbReference>
<sequence>MTSLPTAEDLSRRAREAAERCGVDLAASAGDRPVTSPVNGEVLISVRWQSRSDADAAVRKATEAFGEWRTVPAPVRGALVRRLGELLREHKEDLATLVSLEVGKITSEALGEVQEMIDICEFAVGLSRQLYGRTIASERPGHRLSESYHPLGVVGVISAFNFPVAVWSWNTAIALVCGDPVVWKPSELAPLSALASAALLDRAIAETGAPANLSQVVIGGADVGEALVGNRGIALLSATGSTRMGRAVGPRVADRFGRSLLELGGNNAAVVTPSADLDLATRGIVFSAAGTAGQRCTTLRRVIAHESVIASLLDRVASAYRSLPIGSPLDAGTLVGPLISDSAYKSMQDALLAARQQGGEIIAGGSRRLAEAAPGAFYVEPAIVRMTEQTDIVRQETFAPILFVLPYSTIDQAIALNNDVPQGLSSSIFTSDLGEAERFLGPDGSDCGIANVNIGTSGAEIGGAFGGEKETGGGRESGSDAWRAYMRRATNTINFSGALPLAQGVKFDI</sequence>
<comment type="similarity">
    <text evidence="6">Belongs to the aldehyde dehydrogenase family.</text>
</comment>
<dbReference type="Proteomes" id="UP000249341">
    <property type="component" value="Unassembled WGS sequence"/>
</dbReference>
<dbReference type="RefSeq" id="WP_111654939.1">
    <property type="nucleotide sequence ID" value="NZ_JACHWI010000001.1"/>
</dbReference>
<dbReference type="InterPro" id="IPR016163">
    <property type="entry name" value="Ald_DH_C"/>
</dbReference>
<evidence type="ECO:0000256" key="5">
    <source>
        <dbReference type="PROSITE-ProRule" id="PRU10007"/>
    </source>
</evidence>
<accession>A0A327YWI6</accession>
<comment type="caution">
    <text evidence="8">The sequence shown here is derived from an EMBL/GenBank/DDBJ whole genome shotgun (WGS) entry which is preliminary data.</text>
</comment>
<evidence type="ECO:0000313" key="9">
    <source>
        <dbReference type="Proteomes" id="UP000249341"/>
    </source>
</evidence>
<evidence type="ECO:0000256" key="6">
    <source>
        <dbReference type="RuleBase" id="RU003345"/>
    </source>
</evidence>
<keyword evidence="9" id="KW-1185">Reference proteome</keyword>
<dbReference type="InterPro" id="IPR016162">
    <property type="entry name" value="Ald_DH_N"/>
</dbReference>
<protein>
    <recommendedName>
        <fullName evidence="4">aldehyde dehydrogenase (NAD(+))</fullName>
        <ecNumber evidence="4">1.2.1.3</ecNumber>
    </recommendedName>
</protein>
<dbReference type="PANTHER" id="PTHR43521:SF1">
    <property type="entry name" value="ALPHA-AMINOADIPIC SEMIALDEHYDE DEHYDROGENASE"/>
    <property type="match status" value="1"/>
</dbReference>
<dbReference type="PROSITE" id="PS00687">
    <property type="entry name" value="ALDEHYDE_DEHYDR_GLU"/>
    <property type="match status" value="1"/>
</dbReference>
<dbReference type="GO" id="GO:0004029">
    <property type="term" value="F:aldehyde dehydrogenase (NAD+) activity"/>
    <property type="evidence" value="ECO:0007669"/>
    <property type="project" value="UniProtKB-EC"/>
</dbReference>
<evidence type="ECO:0000256" key="2">
    <source>
        <dbReference type="ARBA" id="ARBA00023002"/>
    </source>
</evidence>
<evidence type="ECO:0000313" key="8">
    <source>
        <dbReference type="EMBL" id="RAK25810.1"/>
    </source>
</evidence>
<dbReference type="OrthoDB" id="3955596at2"/>
<dbReference type="EMBL" id="QLMJ01000030">
    <property type="protein sequence ID" value="RAK25810.1"/>
    <property type="molecule type" value="Genomic_DNA"/>
</dbReference>
<dbReference type="Pfam" id="PF00171">
    <property type="entry name" value="Aldedh"/>
    <property type="match status" value="1"/>
</dbReference>
<dbReference type="SUPFAM" id="SSF53720">
    <property type="entry name" value="ALDH-like"/>
    <property type="match status" value="1"/>
</dbReference>
<evidence type="ECO:0000256" key="1">
    <source>
        <dbReference type="ARBA" id="ARBA00011881"/>
    </source>
</evidence>
<gene>
    <name evidence="8" type="ORF">B0I29_13019</name>
</gene>
<dbReference type="AlphaFoldDB" id="A0A327YWI6"/>